<evidence type="ECO:0000313" key="4">
    <source>
        <dbReference type="Proteomes" id="UP000249467"/>
    </source>
</evidence>
<evidence type="ECO:0000313" key="3">
    <source>
        <dbReference type="EMBL" id="PZO43347.1"/>
    </source>
</evidence>
<protein>
    <submittedName>
        <fullName evidence="3">Type II toxin-antitoxin system mRNA interferase toxin, RelE/StbE family</fullName>
    </submittedName>
</protein>
<dbReference type="Pfam" id="PF05016">
    <property type="entry name" value="ParE_toxin"/>
    <property type="match status" value="1"/>
</dbReference>
<gene>
    <name evidence="3" type="ORF">DCF19_05210</name>
</gene>
<dbReference type="InterPro" id="IPR007712">
    <property type="entry name" value="RelE/ParE_toxin"/>
</dbReference>
<dbReference type="EMBL" id="QBML01000005">
    <property type="protein sequence ID" value="PZO43347.1"/>
    <property type="molecule type" value="Genomic_DNA"/>
</dbReference>
<comment type="similarity">
    <text evidence="1">Belongs to the RelE toxin family.</text>
</comment>
<reference evidence="3 4" key="1">
    <citation type="submission" date="2018-04" db="EMBL/GenBank/DDBJ databases">
        <authorList>
            <person name="Go L.Y."/>
            <person name="Mitchell J.A."/>
        </authorList>
    </citation>
    <scope>NUCLEOTIDE SEQUENCE [LARGE SCALE GENOMIC DNA]</scope>
    <source>
        <strain evidence="3">ULC066bin1</strain>
    </source>
</reference>
<dbReference type="AlphaFoldDB" id="A0A2W4WJG7"/>
<organism evidence="3 4">
    <name type="scientific">Pseudanabaena frigida</name>
    <dbReference type="NCBI Taxonomy" id="945775"/>
    <lineage>
        <taxon>Bacteria</taxon>
        <taxon>Bacillati</taxon>
        <taxon>Cyanobacteriota</taxon>
        <taxon>Cyanophyceae</taxon>
        <taxon>Pseudanabaenales</taxon>
        <taxon>Pseudanabaenaceae</taxon>
        <taxon>Pseudanabaena</taxon>
    </lineage>
</organism>
<name>A0A2W4WJG7_9CYAN</name>
<dbReference type="InterPro" id="IPR035093">
    <property type="entry name" value="RelE/ParE_toxin_dom_sf"/>
</dbReference>
<reference evidence="3 4" key="2">
    <citation type="submission" date="2018-06" db="EMBL/GenBank/DDBJ databases">
        <title>Metagenomic assembly of (sub)arctic Cyanobacteria and their associated microbiome from non-axenic cultures.</title>
        <authorList>
            <person name="Baurain D."/>
        </authorList>
    </citation>
    <scope>NUCLEOTIDE SEQUENCE [LARGE SCALE GENOMIC DNA]</scope>
    <source>
        <strain evidence="3">ULC066bin1</strain>
    </source>
</reference>
<dbReference type="InterPro" id="IPR051803">
    <property type="entry name" value="TA_system_RelE-like_toxin"/>
</dbReference>
<dbReference type="Proteomes" id="UP000249467">
    <property type="component" value="Unassembled WGS sequence"/>
</dbReference>
<dbReference type="PANTHER" id="PTHR33755">
    <property type="entry name" value="TOXIN PARE1-RELATED"/>
    <property type="match status" value="1"/>
</dbReference>
<dbReference type="NCBIfam" id="TIGR02385">
    <property type="entry name" value="RelE_StbE"/>
    <property type="match status" value="1"/>
</dbReference>
<evidence type="ECO:0000256" key="2">
    <source>
        <dbReference type="ARBA" id="ARBA00022649"/>
    </source>
</evidence>
<proteinExistence type="inferred from homology"/>
<comment type="caution">
    <text evidence="3">The sequence shown here is derived from an EMBL/GenBank/DDBJ whole genome shotgun (WGS) entry which is preliminary data.</text>
</comment>
<sequence length="90" mass="10561">MKVRWLRKALHNLEVVHEYIARDNPEAALKFVLKIRSAVKQLETFPEMGRVGRVKATREIVVNPYFIVYRVNGSFVDILRILHSARKFPD</sequence>
<dbReference type="Gene3D" id="3.30.2310.20">
    <property type="entry name" value="RelE-like"/>
    <property type="match status" value="1"/>
</dbReference>
<evidence type="ECO:0000256" key="1">
    <source>
        <dbReference type="ARBA" id="ARBA00006226"/>
    </source>
</evidence>
<keyword evidence="2" id="KW-1277">Toxin-antitoxin system</keyword>
<accession>A0A2W4WJG7</accession>